<keyword evidence="2" id="KW-1185">Reference proteome</keyword>
<dbReference type="EMBL" id="JAWDJW010009138">
    <property type="protein sequence ID" value="KAK3059748.1"/>
    <property type="molecule type" value="Genomic_DNA"/>
</dbReference>
<evidence type="ECO:0000313" key="1">
    <source>
        <dbReference type="EMBL" id="KAK3059748.1"/>
    </source>
</evidence>
<gene>
    <name evidence="1" type="ORF">LTS18_010134</name>
</gene>
<accession>A0ACC3CZT5</accession>
<proteinExistence type="predicted"/>
<sequence length="153" mass="16795">MAKLLHSPTHAYALSDWELVRPKFRLIDALAEKAQVKEIQRMRDFCAELKQRGEIALAMAYLGQRGPSEPETHAGSLETVDSHQLYDVQGPQADFAQDFDFGDISFGAMFGEPETVPFIGVPTGVSGGNVWSEADPTAARFNHLNGASDVYHS</sequence>
<reference evidence="1" key="1">
    <citation type="submission" date="2024-09" db="EMBL/GenBank/DDBJ databases">
        <title>Black Yeasts Isolated from many extreme environments.</title>
        <authorList>
            <person name="Coleine C."/>
            <person name="Stajich J.E."/>
            <person name="Selbmann L."/>
        </authorList>
    </citation>
    <scope>NUCLEOTIDE SEQUENCE</scope>
    <source>
        <strain evidence="1">CCFEE 5737</strain>
    </source>
</reference>
<protein>
    <submittedName>
        <fullName evidence="1">Uncharacterized protein</fullName>
    </submittedName>
</protein>
<organism evidence="1 2">
    <name type="scientific">Coniosporium uncinatum</name>
    <dbReference type="NCBI Taxonomy" id="93489"/>
    <lineage>
        <taxon>Eukaryota</taxon>
        <taxon>Fungi</taxon>
        <taxon>Dikarya</taxon>
        <taxon>Ascomycota</taxon>
        <taxon>Pezizomycotina</taxon>
        <taxon>Dothideomycetes</taxon>
        <taxon>Dothideomycetes incertae sedis</taxon>
        <taxon>Coniosporium</taxon>
    </lineage>
</organism>
<comment type="caution">
    <text evidence="1">The sequence shown here is derived from an EMBL/GenBank/DDBJ whole genome shotgun (WGS) entry which is preliminary data.</text>
</comment>
<name>A0ACC3CZT5_9PEZI</name>
<evidence type="ECO:0000313" key="2">
    <source>
        <dbReference type="Proteomes" id="UP001186974"/>
    </source>
</evidence>
<dbReference type="Proteomes" id="UP001186974">
    <property type="component" value="Unassembled WGS sequence"/>
</dbReference>